<dbReference type="Proteomes" id="UP001369736">
    <property type="component" value="Unassembled WGS sequence"/>
</dbReference>
<dbReference type="SUPFAM" id="SSF53597">
    <property type="entry name" value="Dihydrofolate reductase-like"/>
    <property type="match status" value="1"/>
</dbReference>
<reference evidence="2 3" key="1">
    <citation type="submission" date="2024-03" db="EMBL/GenBank/DDBJ databases">
        <title>Actinomycetospora sp. OC33-EN07, a novel actinomycete isolated from wild orchid (Aerides multiflora).</title>
        <authorList>
            <person name="Suriyachadkun C."/>
        </authorList>
    </citation>
    <scope>NUCLEOTIDE SEQUENCE [LARGE SCALE GENOMIC DNA]</scope>
    <source>
        <strain evidence="2 3">OC33-EN07</strain>
    </source>
</reference>
<protein>
    <submittedName>
        <fullName evidence="2">Dihydrofolate reductase family protein</fullName>
    </submittedName>
</protein>
<dbReference type="InterPro" id="IPR002734">
    <property type="entry name" value="RibDG_C"/>
</dbReference>
<evidence type="ECO:0000313" key="3">
    <source>
        <dbReference type="Proteomes" id="UP001369736"/>
    </source>
</evidence>
<keyword evidence="3" id="KW-1185">Reference proteome</keyword>
<dbReference type="PANTHER" id="PTHR38011">
    <property type="entry name" value="DIHYDROFOLATE REDUCTASE FAMILY PROTEIN (AFU_ORTHOLOGUE AFUA_8G06820)"/>
    <property type="match status" value="1"/>
</dbReference>
<comment type="caution">
    <text evidence="2">The sequence shown here is derived from an EMBL/GenBank/DDBJ whole genome shotgun (WGS) entry which is preliminary data.</text>
</comment>
<proteinExistence type="predicted"/>
<organism evidence="2 3">
    <name type="scientific">Actinomycetospora flava</name>
    <dbReference type="NCBI Taxonomy" id="3129232"/>
    <lineage>
        <taxon>Bacteria</taxon>
        <taxon>Bacillati</taxon>
        <taxon>Actinomycetota</taxon>
        <taxon>Actinomycetes</taxon>
        <taxon>Pseudonocardiales</taxon>
        <taxon>Pseudonocardiaceae</taxon>
        <taxon>Actinomycetospora</taxon>
    </lineage>
</organism>
<dbReference type="Gene3D" id="3.40.430.10">
    <property type="entry name" value="Dihydrofolate Reductase, subunit A"/>
    <property type="match status" value="1"/>
</dbReference>
<feature type="domain" description="Bacterial bifunctional deaminase-reductase C-terminal" evidence="1">
    <location>
        <begin position="9"/>
        <end position="193"/>
    </location>
</feature>
<accession>A0ABU8M0A2</accession>
<dbReference type="RefSeq" id="WP_337698855.1">
    <property type="nucleotide sequence ID" value="NZ_JBBEGM010000001.1"/>
</dbReference>
<gene>
    <name evidence="2" type="ORF">WCD58_01495</name>
</gene>
<name>A0ABU8M0A2_9PSEU</name>
<dbReference type="InterPro" id="IPR024072">
    <property type="entry name" value="DHFR-like_dom_sf"/>
</dbReference>
<evidence type="ECO:0000313" key="2">
    <source>
        <dbReference type="EMBL" id="MEJ2859808.1"/>
    </source>
</evidence>
<dbReference type="EMBL" id="JBBEGM010000001">
    <property type="protein sequence ID" value="MEJ2859808.1"/>
    <property type="molecule type" value="Genomic_DNA"/>
</dbReference>
<dbReference type="PANTHER" id="PTHR38011:SF12">
    <property type="entry name" value="BIFUNCTIONAL DEAMINASE-REDUCTASE DOMAIN PROTEIN"/>
    <property type="match status" value="1"/>
</dbReference>
<evidence type="ECO:0000259" key="1">
    <source>
        <dbReference type="Pfam" id="PF01872"/>
    </source>
</evidence>
<dbReference type="Pfam" id="PF01872">
    <property type="entry name" value="RibD_C"/>
    <property type="match status" value="1"/>
</dbReference>
<sequence length="219" mass="23373">MSRLRVHAFTLTLDGFGAGTDQRADAPFGDGVDELHAWMVPSFARRRSGAELDHRDSEGSGVDHAAFLAGEENIGATIMGRNMFGPVRGAWPDEGWRGWWGEDPPYHHDVFVMTHHARASLPMDGGTTFHFVEGSPAEVLASATKAADGKDVRLGGGVATVRAFLAEGLVDELHLVVAPILAGAGERLFEGLDALPAGYRVESLVPGESGAVHVQVVRR</sequence>
<dbReference type="InterPro" id="IPR050765">
    <property type="entry name" value="Riboflavin_Biosynth_HTPR"/>
</dbReference>